<dbReference type="RefSeq" id="WP_132112132.1">
    <property type="nucleotide sequence ID" value="NZ_SLWS01000001.1"/>
</dbReference>
<dbReference type="InterPro" id="IPR007278">
    <property type="entry name" value="DUF397"/>
</dbReference>
<name>A0A4R2JYD4_9PSEU</name>
<keyword evidence="4" id="KW-1185">Reference proteome</keyword>
<sequence length="61" mass="6594">MTPELPDARWRKSSFSGGTNGNCVEVTFDCGGAIRDSKNPNGPVLCVNIARMVSMIKNGHR</sequence>
<feature type="region of interest" description="Disordered" evidence="1">
    <location>
        <begin position="1"/>
        <end position="20"/>
    </location>
</feature>
<evidence type="ECO:0000259" key="2">
    <source>
        <dbReference type="Pfam" id="PF04149"/>
    </source>
</evidence>
<feature type="domain" description="DUF397" evidence="2">
    <location>
        <begin position="8"/>
        <end position="52"/>
    </location>
</feature>
<dbReference type="EMBL" id="SLWS01000001">
    <property type="protein sequence ID" value="TCO65621.1"/>
    <property type="molecule type" value="Genomic_DNA"/>
</dbReference>
<feature type="compositionally biased region" description="Basic and acidic residues" evidence="1">
    <location>
        <begin position="1"/>
        <end position="10"/>
    </location>
</feature>
<dbReference type="Proteomes" id="UP000295680">
    <property type="component" value="Unassembled WGS sequence"/>
</dbReference>
<proteinExistence type="predicted"/>
<dbReference type="Pfam" id="PF04149">
    <property type="entry name" value="DUF397"/>
    <property type="match status" value="1"/>
</dbReference>
<evidence type="ECO:0000313" key="3">
    <source>
        <dbReference type="EMBL" id="TCO65621.1"/>
    </source>
</evidence>
<comment type="caution">
    <text evidence="3">The sequence shown here is derived from an EMBL/GenBank/DDBJ whole genome shotgun (WGS) entry which is preliminary data.</text>
</comment>
<reference evidence="3 4" key="1">
    <citation type="submission" date="2019-03" db="EMBL/GenBank/DDBJ databases">
        <title>Genomic Encyclopedia of Type Strains, Phase IV (KMG-IV): sequencing the most valuable type-strain genomes for metagenomic binning, comparative biology and taxonomic classification.</title>
        <authorList>
            <person name="Goeker M."/>
        </authorList>
    </citation>
    <scope>NUCLEOTIDE SEQUENCE [LARGE SCALE GENOMIC DNA]</scope>
    <source>
        <strain evidence="3 4">DSM 45934</strain>
    </source>
</reference>
<dbReference type="AlphaFoldDB" id="A0A4R2JYD4"/>
<gene>
    <name evidence="3" type="ORF">EV192_1011413</name>
</gene>
<evidence type="ECO:0000313" key="4">
    <source>
        <dbReference type="Proteomes" id="UP000295680"/>
    </source>
</evidence>
<protein>
    <submittedName>
        <fullName evidence="3">Uncharacterized protein DUF397</fullName>
    </submittedName>
</protein>
<dbReference type="OrthoDB" id="4330022at2"/>
<accession>A0A4R2JYD4</accession>
<organism evidence="3 4">
    <name type="scientific">Actinocrispum wychmicini</name>
    <dbReference type="NCBI Taxonomy" id="1213861"/>
    <lineage>
        <taxon>Bacteria</taxon>
        <taxon>Bacillati</taxon>
        <taxon>Actinomycetota</taxon>
        <taxon>Actinomycetes</taxon>
        <taxon>Pseudonocardiales</taxon>
        <taxon>Pseudonocardiaceae</taxon>
        <taxon>Actinocrispum</taxon>
    </lineage>
</organism>
<evidence type="ECO:0000256" key="1">
    <source>
        <dbReference type="SAM" id="MobiDB-lite"/>
    </source>
</evidence>